<feature type="region of interest" description="Disordered" evidence="1">
    <location>
        <begin position="1"/>
        <end position="86"/>
    </location>
</feature>
<keyword evidence="2" id="KW-0812">Transmembrane</keyword>
<reference evidence="3" key="1">
    <citation type="submission" date="2022-11" db="EMBL/GenBank/DDBJ databases">
        <title>Genome Sequence of Cubamyces cubensis.</title>
        <authorList>
            <person name="Buettner E."/>
        </authorList>
    </citation>
    <scope>NUCLEOTIDE SEQUENCE</scope>
    <source>
        <strain evidence="3">MPL-01</strain>
    </source>
</reference>
<comment type="caution">
    <text evidence="3">The sequence shown here is derived from an EMBL/GenBank/DDBJ whole genome shotgun (WGS) entry which is preliminary data.</text>
</comment>
<evidence type="ECO:0000256" key="2">
    <source>
        <dbReference type="SAM" id="Phobius"/>
    </source>
</evidence>
<feature type="compositionally biased region" description="Low complexity" evidence="1">
    <location>
        <begin position="50"/>
        <end position="63"/>
    </location>
</feature>
<dbReference type="Proteomes" id="UP001215151">
    <property type="component" value="Unassembled WGS sequence"/>
</dbReference>
<dbReference type="InterPro" id="IPR004913">
    <property type="entry name" value="Herpes_gJ"/>
</dbReference>
<accession>A0AAD7XH21</accession>
<dbReference type="EMBL" id="JAPEVG010000002">
    <property type="protein sequence ID" value="KAJ8502116.1"/>
    <property type="molecule type" value="Genomic_DNA"/>
</dbReference>
<dbReference type="AlphaFoldDB" id="A0AAD7XH21"/>
<dbReference type="Pfam" id="PF03229">
    <property type="entry name" value="Alpha_GJ"/>
    <property type="match status" value="1"/>
</dbReference>
<gene>
    <name evidence="3" type="ORF">ONZ51_g243</name>
</gene>
<name>A0AAD7XH21_9APHY</name>
<protein>
    <submittedName>
        <fullName evidence="3">Uncharacterized protein</fullName>
    </submittedName>
</protein>
<feature type="compositionally biased region" description="Polar residues" evidence="1">
    <location>
        <begin position="32"/>
        <end position="42"/>
    </location>
</feature>
<keyword evidence="4" id="KW-1185">Reference proteome</keyword>
<feature type="compositionally biased region" description="Low complexity" evidence="1">
    <location>
        <begin position="7"/>
        <end position="26"/>
    </location>
</feature>
<feature type="transmembrane region" description="Helical" evidence="2">
    <location>
        <begin position="85"/>
        <end position="106"/>
    </location>
</feature>
<organism evidence="3 4">
    <name type="scientific">Trametes cubensis</name>
    <dbReference type="NCBI Taxonomy" id="1111947"/>
    <lineage>
        <taxon>Eukaryota</taxon>
        <taxon>Fungi</taxon>
        <taxon>Dikarya</taxon>
        <taxon>Basidiomycota</taxon>
        <taxon>Agaricomycotina</taxon>
        <taxon>Agaricomycetes</taxon>
        <taxon>Polyporales</taxon>
        <taxon>Polyporaceae</taxon>
        <taxon>Trametes</taxon>
    </lineage>
</organism>
<feature type="region of interest" description="Disordered" evidence="1">
    <location>
        <begin position="130"/>
        <end position="175"/>
    </location>
</feature>
<proteinExistence type="predicted"/>
<evidence type="ECO:0000256" key="1">
    <source>
        <dbReference type="SAM" id="MobiDB-lite"/>
    </source>
</evidence>
<evidence type="ECO:0000313" key="4">
    <source>
        <dbReference type="Proteomes" id="UP001215151"/>
    </source>
</evidence>
<keyword evidence="2" id="KW-1133">Transmembrane helix</keyword>
<evidence type="ECO:0000313" key="3">
    <source>
        <dbReference type="EMBL" id="KAJ8502116.1"/>
    </source>
</evidence>
<sequence>MTTTQPSTQPIIATSSSQSTISQRTSLGGATRTHTNDASFSGQPGDDPSTFATPQQTSAPTPTNVSPSDGPNGPDQPTDRRPSKLGPVIGGVAAAVLIGLVGIWLLRRRRRRNASIRKHRLSLNDKDNMGSFESVVPCDGDQPRDEHTSSTQEPSFALRLYDPDDPTTYPPTLSEILGETKTPTATELRQMLRRKA</sequence>
<keyword evidence="2" id="KW-0472">Membrane</keyword>